<feature type="transmembrane region" description="Helical" evidence="8">
    <location>
        <begin position="59"/>
        <end position="81"/>
    </location>
</feature>
<accession>A0ABM1Y7Z9</accession>
<comment type="function">
    <text evidence="8">Gustatory receptor which mediates acceptance or avoidance behavior, depending on its substrates.</text>
</comment>
<feature type="transmembrane region" description="Helical" evidence="8">
    <location>
        <begin position="297"/>
        <end position="316"/>
    </location>
</feature>
<keyword evidence="2 8" id="KW-1003">Cell membrane</keyword>
<evidence type="ECO:0000256" key="8">
    <source>
        <dbReference type="RuleBase" id="RU363108"/>
    </source>
</evidence>
<name>A0ABM1Y7Z9_AEDAL</name>
<dbReference type="InterPro" id="IPR013604">
    <property type="entry name" value="7TM_chemorcpt"/>
</dbReference>
<evidence type="ECO:0000256" key="2">
    <source>
        <dbReference type="ARBA" id="ARBA00022475"/>
    </source>
</evidence>
<evidence type="ECO:0000256" key="3">
    <source>
        <dbReference type="ARBA" id="ARBA00022692"/>
    </source>
</evidence>
<comment type="subcellular location">
    <subcellularLocation>
        <location evidence="1 8">Cell membrane</location>
        <topology evidence="1 8">Multi-pass membrane protein</topology>
    </subcellularLocation>
</comment>
<dbReference type="PANTHER" id="PTHR21143">
    <property type="entry name" value="INVERTEBRATE GUSTATORY RECEPTOR"/>
    <property type="match status" value="1"/>
</dbReference>
<evidence type="ECO:0000256" key="1">
    <source>
        <dbReference type="ARBA" id="ARBA00004651"/>
    </source>
</evidence>
<protein>
    <recommendedName>
        <fullName evidence="8">Gustatory receptor</fullName>
    </recommendedName>
</protein>
<dbReference type="Proteomes" id="UP000069940">
    <property type="component" value="Unassembled WGS sequence"/>
</dbReference>
<organism evidence="9 10">
    <name type="scientific">Aedes albopictus</name>
    <name type="common">Asian tiger mosquito</name>
    <name type="synonym">Stegomyia albopicta</name>
    <dbReference type="NCBI Taxonomy" id="7160"/>
    <lineage>
        <taxon>Eukaryota</taxon>
        <taxon>Metazoa</taxon>
        <taxon>Ecdysozoa</taxon>
        <taxon>Arthropoda</taxon>
        <taxon>Hexapoda</taxon>
        <taxon>Insecta</taxon>
        <taxon>Pterygota</taxon>
        <taxon>Neoptera</taxon>
        <taxon>Endopterygota</taxon>
        <taxon>Diptera</taxon>
        <taxon>Nematocera</taxon>
        <taxon>Culicoidea</taxon>
        <taxon>Culicidae</taxon>
        <taxon>Culicinae</taxon>
        <taxon>Aedini</taxon>
        <taxon>Aedes</taxon>
        <taxon>Stegomyia</taxon>
    </lineage>
</organism>
<evidence type="ECO:0000313" key="9">
    <source>
        <dbReference type="EnsemblMetazoa" id="AALFPA23_006635.P8670"/>
    </source>
</evidence>
<evidence type="ECO:0000256" key="6">
    <source>
        <dbReference type="ARBA" id="ARBA00023170"/>
    </source>
</evidence>
<dbReference type="GeneID" id="109622003"/>
<keyword evidence="10" id="KW-1185">Reference proteome</keyword>
<dbReference type="PANTHER" id="PTHR21143:SF104">
    <property type="entry name" value="GUSTATORY RECEPTOR 8A-RELATED"/>
    <property type="match status" value="1"/>
</dbReference>
<keyword evidence="6 8" id="KW-0675">Receptor</keyword>
<reference evidence="10" key="1">
    <citation type="journal article" date="2015" name="Proc. Natl. Acad. Sci. U.S.A.">
        <title>Genome sequence of the Asian Tiger mosquito, Aedes albopictus, reveals insights into its biology, genetics, and evolution.</title>
        <authorList>
            <person name="Chen X.G."/>
            <person name="Jiang X."/>
            <person name="Gu J."/>
            <person name="Xu M."/>
            <person name="Wu Y."/>
            <person name="Deng Y."/>
            <person name="Zhang C."/>
            <person name="Bonizzoni M."/>
            <person name="Dermauw W."/>
            <person name="Vontas J."/>
            <person name="Armbruster P."/>
            <person name="Huang X."/>
            <person name="Yang Y."/>
            <person name="Zhang H."/>
            <person name="He W."/>
            <person name="Peng H."/>
            <person name="Liu Y."/>
            <person name="Wu K."/>
            <person name="Chen J."/>
            <person name="Lirakis M."/>
            <person name="Topalis P."/>
            <person name="Van Leeuwen T."/>
            <person name="Hall A.B."/>
            <person name="Jiang X."/>
            <person name="Thorpe C."/>
            <person name="Mueller R.L."/>
            <person name="Sun C."/>
            <person name="Waterhouse R.M."/>
            <person name="Yan G."/>
            <person name="Tu Z.J."/>
            <person name="Fang X."/>
            <person name="James A.A."/>
        </authorList>
    </citation>
    <scope>NUCLEOTIDE SEQUENCE [LARGE SCALE GENOMIC DNA]</scope>
    <source>
        <strain evidence="10">Foshan</strain>
    </source>
</reference>
<feature type="transmembrane region" description="Helical" evidence="8">
    <location>
        <begin position="156"/>
        <end position="177"/>
    </location>
</feature>
<sequence length="457" mass="51934">MPSPKSTEMATRHWFRDCINPKNFYAAQAPILKSTFIGGLTPFTVVNRRRHDSALECTIFGYVNSFIHSATFCTCYVITLLRHESVTAHFFDSEISTLGDILQIIVGLVALIMTFGYSVFRRQTLIDSFHALARTDKHFKEIGVETDYKSTLFFNYGLLLIQVIVNLAYISISIAIVTSSGVYICGPTWAAFFLPFIMMTMINSLFVCIVNQAKHRFYLLNKILKSLQEISVDKRRLSFDEKQEEVKVVKIQKPLNISSVFSNTNRYMPDVINQVASIQSEICDACDYVEDYFKVQMLTIVTISFLISVFDSYYVLETVFTDQSTDTPFSKLQFVTFFFCQGFMHVVGVINIVLVTSLTIQENKQIAVNVHKLINVNHYDEELTKQLTNLSLQMTHRKVAFTAYGFFKLDFTLLFTLVGAATTYLVILVQFSLNQSPPCDQKMSIPDLAQGNATLSP</sequence>
<feature type="transmembrane region" description="Helical" evidence="8">
    <location>
        <begin position="101"/>
        <end position="120"/>
    </location>
</feature>
<comment type="similarity">
    <text evidence="8">Belongs to the insect chemoreceptor superfamily. Gustatory receptor (GR) family.</text>
</comment>
<keyword evidence="3 8" id="KW-0812">Transmembrane</keyword>
<dbReference type="RefSeq" id="XP_029724995.2">
    <property type="nucleotide sequence ID" value="XM_029869135.2"/>
</dbReference>
<feature type="transmembrane region" description="Helical" evidence="8">
    <location>
        <begin position="411"/>
        <end position="433"/>
    </location>
</feature>
<keyword evidence="5 8" id="KW-0472">Membrane</keyword>
<keyword evidence="7 8" id="KW-0807">Transducer</keyword>
<evidence type="ECO:0000256" key="4">
    <source>
        <dbReference type="ARBA" id="ARBA00022989"/>
    </source>
</evidence>
<evidence type="ECO:0000256" key="5">
    <source>
        <dbReference type="ARBA" id="ARBA00023136"/>
    </source>
</evidence>
<dbReference type="EnsemblMetazoa" id="AALFPA23_006635.R8670">
    <property type="protein sequence ID" value="AALFPA23_006635.P8670"/>
    <property type="gene ID" value="AALFPA23_006635"/>
</dbReference>
<reference evidence="9" key="2">
    <citation type="submission" date="2025-05" db="UniProtKB">
        <authorList>
            <consortium name="EnsemblMetazoa"/>
        </authorList>
    </citation>
    <scope>IDENTIFICATION</scope>
    <source>
        <strain evidence="9">Foshan</strain>
    </source>
</reference>
<proteinExistence type="inferred from homology"/>
<evidence type="ECO:0000256" key="7">
    <source>
        <dbReference type="ARBA" id="ARBA00023224"/>
    </source>
</evidence>
<feature type="transmembrane region" description="Helical" evidence="8">
    <location>
        <begin position="189"/>
        <end position="210"/>
    </location>
</feature>
<dbReference type="Pfam" id="PF08395">
    <property type="entry name" value="7tm_7"/>
    <property type="match status" value="1"/>
</dbReference>
<feature type="transmembrane region" description="Helical" evidence="8">
    <location>
        <begin position="336"/>
        <end position="355"/>
    </location>
</feature>
<keyword evidence="4 8" id="KW-1133">Transmembrane helix</keyword>
<evidence type="ECO:0000313" key="10">
    <source>
        <dbReference type="Proteomes" id="UP000069940"/>
    </source>
</evidence>